<dbReference type="InterPro" id="IPR001851">
    <property type="entry name" value="ABC_transp_permease"/>
</dbReference>
<dbReference type="GO" id="GO:0005886">
    <property type="term" value="C:plasma membrane"/>
    <property type="evidence" value="ECO:0007669"/>
    <property type="project" value="UniProtKB-SubCell"/>
</dbReference>
<keyword evidence="11" id="KW-1185">Reference proteome</keyword>
<evidence type="ECO:0000313" key="11">
    <source>
        <dbReference type="Proteomes" id="UP000632498"/>
    </source>
</evidence>
<keyword evidence="7 9" id="KW-0472">Membrane</keyword>
<evidence type="ECO:0000256" key="7">
    <source>
        <dbReference type="ARBA" id="ARBA00023136"/>
    </source>
</evidence>
<evidence type="ECO:0000256" key="9">
    <source>
        <dbReference type="SAM" id="Phobius"/>
    </source>
</evidence>
<dbReference type="Proteomes" id="UP000632498">
    <property type="component" value="Unassembled WGS sequence"/>
</dbReference>
<evidence type="ECO:0000313" key="10">
    <source>
        <dbReference type="EMBL" id="GGF58259.1"/>
    </source>
</evidence>
<keyword evidence="5" id="KW-0029">Amino-acid transport</keyword>
<evidence type="ECO:0000256" key="4">
    <source>
        <dbReference type="ARBA" id="ARBA00022692"/>
    </source>
</evidence>
<comment type="subcellular location">
    <subcellularLocation>
        <location evidence="1">Cell membrane</location>
        <topology evidence="1">Multi-pass membrane protein</topology>
    </subcellularLocation>
</comment>
<feature type="transmembrane region" description="Helical" evidence="9">
    <location>
        <begin position="36"/>
        <end position="55"/>
    </location>
</feature>
<proteinExistence type="inferred from homology"/>
<comment type="caution">
    <text evidence="10">The sequence shown here is derived from an EMBL/GenBank/DDBJ whole genome shotgun (WGS) entry which is preliminary data.</text>
</comment>
<evidence type="ECO:0000256" key="5">
    <source>
        <dbReference type="ARBA" id="ARBA00022970"/>
    </source>
</evidence>
<dbReference type="PANTHER" id="PTHR11795">
    <property type="entry name" value="BRANCHED-CHAIN AMINO ACID TRANSPORT SYSTEM PERMEASE PROTEIN LIVH"/>
    <property type="match status" value="1"/>
</dbReference>
<evidence type="ECO:0000256" key="6">
    <source>
        <dbReference type="ARBA" id="ARBA00022989"/>
    </source>
</evidence>
<dbReference type="GO" id="GO:0006865">
    <property type="term" value="P:amino acid transport"/>
    <property type="evidence" value="ECO:0007669"/>
    <property type="project" value="UniProtKB-KW"/>
</dbReference>
<evidence type="ECO:0000256" key="8">
    <source>
        <dbReference type="ARBA" id="ARBA00037998"/>
    </source>
</evidence>
<evidence type="ECO:0000256" key="3">
    <source>
        <dbReference type="ARBA" id="ARBA00022475"/>
    </source>
</evidence>
<comment type="similarity">
    <text evidence="8">Belongs to the binding-protein-dependent transport system permease family. LivHM subfamily.</text>
</comment>
<dbReference type="InterPro" id="IPR052157">
    <property type="entry name" value="BCAA_transport_permease"/>
</dbReference>
<protein>
    <submittedName>
        <fullName evidence="10">Branched-chain amino acid ABC transporter permease</fullName>
    </submittedName>
</protein>
<feature type="transmembrane region" description="Helical" evidence="9">
    <location>
        <begin position="190"/>
        <end position="215"/>
    </location>
</feature>
<organism evidence="10 11">
    <name type="scientific">Terasakiella brassicae</name>
    <dbReference type="NCBI Taxonomy" id="1634917"/>
    <lineage>
        <taxon>Bacteria</taxon>
        <taxon>Pseudomonadati</taxon>
        <taxon>Pseudomonadota</taxon>
        <taxon>Alphaproteobacteria</taxon>
        <taxon>Rhodospirillales</taxon>
        <taxon>Terasakiellaceae</taxon>
        <taxon>Terasakiella</taxon>
    </lineage>
</organism>
<keyword evidence="6 9" id="KW-1133">Transmembrane helix</keyword>
<keyword evidence="4 9" id="KW-0812">Transmembrane</keyword>
<dbReference type="AlphaFoldDB" id="A0A917BVU9"/>
<dbReference type="GO" id="GO:0022857">
    <property type="term" value="F:transmembrane transporter activity"/>
    <property type="evidence" value="ECO:0007669"/>
    <property type="project" value="InterPro"/>
</dbReference>
<dbReference type="EMBL" id="BMHV01000005">
    <property type="protein sequence ID" value="GGF58259.1"/>
    <property type="molecule type" value="Genomic_DNA"/>
</dbReference>
<feature type="transmembrane region" description="Helical" evidence="9">
    <location>
        <begin position="93"/>
        <end position="118"/>
    </location>
</feature>
<evidence type="ECO:0000256" key="2">
    <source>
        <dbReference type="ARBA" id="ARBA00022448"/>
    </source>
</evidence>
<dbReference type="RefSeq" id="WP_188662275.1">
    <property type="nucleotide sequence ID" value="NZ_BMHV01000005.1"/>
</dbReference>
<gene>
    <name evidence="10" type="primary">livH</name>
    <name evidence="10" type="ORF">GCM10011332_09790</name>
</gene>
<sequence length="292" mass="30405">MDWLFFSEIGLAGVGSGGLYALTGLALVLIYKATRVVNMAIGEILMFGAYVFMGFSAGLALPMWAAIPLAILVTGLMGGVIERLIIRPMLGESAISIFMVTIGLGSVLVGLVEIIWGANPQRLVEFMPSDPIFIGEAYLSSKVGYAFAIAAVVLGLFLIVFRTWRGGVALRATAGDQAAAYSMGINVPGVFSSVWVITAMISAGAGILVGSIGGISPNMGVYGLSVLVVVIVGGLDSLLGALIAGVLVGIIETYAGAYLGGEYKMLATFCLLVLVLVVRPYGLFGTHEIERL</sequence>
<evidence type="ECO:0000256" key="1">
    <source>
        <dbReference type="ARBA" id="ARBA00004651"/>
    </source>
</evidence>
<reference evidence="10" key="1">
    <citation type="journal article" date="2014" name="Int. J. Syst. Evol. Microbiol.">
        <title>Complete genome sequence of Corynebacterium casei LMG S-19264T (=DSM 44701T), isolated from a smear-ripened cheese.</title>
        <authorList>
            <consortium name="US DOE Joint Genome Institute (JGI-PGF)"/>
            <person name="Walter F."/>
            <person name="Albersmeier A."/>
            <person name="Kalinowski J."/>
            <person name="Ruckert C."/>
        </authorList>
    </citation>
    <scope>NUCLEOTIDE SEQUENCE</scope>
    <source>
        <strain evidence="10">CGMCC 1.15254</strain>
    </source>
</reference>
<feature type="transmembrane region" description="Helical" evidence="9">
    <location>
        <begin position="221"/>
        <end position="251"/>
    </location>
</feature>
<keyword evidence="3" id="KW-1003">Cell membrane</keyword>
<accession>A0A917BVU9</accession>
<name>A0A917BVU9_9PROT</name>
<dbReference type="PANTHER" id="PTHR11795:SF451">
    <property type="entry name" value="ABC TRANSPORTER PERMEASE PROTEIN"/>
    <property type="match status" value="1"/>
</dbReference>
<keyword evidence="2" id="KW-0813">Transport</keyword>
<dbReference type="CDD" id="cd06582">
    <property type="entry name" value="TM_PBP1_LivH_like"/>
    <property type="match status" value="1"/>
</dbReference>
<reference evidence="10" key="2">
    <citation type="submission" date="2020-09" db="EMBL/GenBank/DDBJ databases">
        <authorList>
            <person name="Sun Q."/>
            <person name="Zhou Y."/>
        </authorList>
    </citation>
    <scope>NUCLEOTIDE SEQUENCE</scope>
    <source>
        <strain evidence="10">CGMCC 1.15254</strain>
    </source>
</reference>
<dbReference type="Pfam" id="PF02653">
    <property type="entry name" value="BPD_transp_2"/>
    <property type="match status" value="1"/>
</dbReference>
<feature type="transmembrane region" description="Helical" evidence="9">
    <location>
        <begin position="61"/>
        <end position="81"/>
    </location>
</feature>
<feature type="transmembrane region" description="Helical" evidence="9">
    <location>
        <begin position="263"/>
        <end position="282"/>
    </location>
</feature>
<feature type="transmembrane region" description="Helical" evidence="9">
    <location>
        <begin position="143"/>
        <end position="161"/>
    </location>
</feature>
<feature type="transmembrane region" description="Helical" evidence="9">
    <location>
        <begin position="6"/>
        <end position="29"/>
    </location>
</feature>